<feature type="transmembrane region" description="Helical" evidence="6">
    <location>
        <begin position="239"/>
        <end position="260"/>
    </location>
</feature>
<gene>
    <name evidence="7" type="ORF">CL6EHI_110700</name>
</gene>
<dbReference type="OMA" id="AQLGYCI"/>
<dbReference type="VEuPathDB" id="AmoebaDB:EHI8A_007370"/>
<dbReference type="VEuPathDB" id="AmoebaDB:EHI_110700"/>
<name>A0A5K1U2W7_ENTHI</name>
<accession>A0A5K1U2W7</accession>
<organism evidence="7 8">
    <name type="scientific">Entamoeba histolytica</name>
    <dbReference type="NCBI Taxonomy" id="5759"/>
    <lineage>
        <taxon>Eukaryota</taxon>
        <taxon>Amoebozoa</taxon>
        <taxon>Evosea</taxon>
        <taxon>Archamoebae</taxon>
        <taxon>Mastigamoebida</taxon>
        <taxon>Entamoebidae</taxon>
        <taxon>Entamoeba</taxon>
    </lineage>
</organism>
<dbReference type="GO" id="GO:0016020">
    <property type="term" value="C:membrane"/>
    <property type="evidence" value="ECO:0007669"/>
    <property type="project" value="UniProtKB-SubCell"/>
</dbReference>
<dbReference type="PANTHER" id="PTHR19432">
    <property type="entry name" value="SUGAR TRANSPORTER"/>
    <property type="match status" value="1"/>
</dbReference>
<feature type="transmembrane region" description="Helical" evidence="6">
    <location>
        <begin position="287"/>
        <end position="308"/>
    </location>
</feature>
<comment type="subcellular location">
    <subcellularLocation>
        <location evidence="1">Membrane</location>
        <topology evidence="1">Multi-pass membrane protein</topology>
    </subcellularLocation>
</comment>
<keyword evidence="5 6" id="KW-0472">Membrane</keyword>
<dbReference type="GO" id="GO:0008506">
    <property type="term" value="F:sucrose:proton symporter activity"/>
    <property type="evidence" value="ECO:0007669"/>
    <property type="project" value="TreeGrafter"/>
</dbReference>
<sequence>MGEYTRLIFLLVLLNASEFGIEYLYAIPYASTIFKLPFYLSTIISVFIGPVIGIIVQLVIGSCSDWFNSRWGKRRPFLLLGNLIVIISIGIQVISGIVEVVSPSKENDFSTFQFIFLMIGLCLLYIGTNILQVVSRTLVLDIIPIEHQHPCALMFIALSLFARLIIHITFLIIESIDYTSGISDKARPITVLVLYSLAIFIVPLTSTITFFTATESFIPADRVPLFIFIKSCLKSILAINRYTVCNWLVLLFGWMSFVAFDSCNTELFHFYNAVFHEKSLNIITPDIMSRIQSIIFALAQFGYCIYMLTKKQYPWYMMSISNAITSLISFLPLTLSSICFYSSIRIELLNSSNLLLMMSLSCIFIIPVAFSSAQLLSIPFALLKNIVPSSHFGLFVGIFNCGIIFSQQLLYGLNYAFFESYYSSQHTITMNDFFKHKDLIPIFCCISILLYLITSIAAYFIRWVYNYHDVKDGFIENTMSSSESDN</sequence>
<evidence type="ECO:0000256" key="5">
    <source>
        <dbReference type="ARBA" id="ARBA00023136"/>
    </source>
</evidence>
<evidence type="ECO:0000256" key="6">
    <source>
        <dbReference type="SAM" id="Phobius"/>
    </source>
</evidence>
<dbReference type="AlphaFoldDB" id="A0A5K1U2W7"/>
<evidence type="ECO:0000313" key="8">
    <source>
        <dbReference type="Proteomes" id="UP000078387"/>
    </source>
</evidence>
<feature type="transmembrane region" description="Helical" evidence="6">
    <location>
        <begin position="36"/>
        <end position="56"/>
    </location>
</feature>
<evidence type="ECO:0000256" key="3">
    <source>
        <dbReference type="ARBA" id="ARBA00022692"/>
    </source>
</evidence>
<dbReference type="Proteomes" id="UP000078387">
    <property type="component" value="Unassembled WGS sequence"/>
</dbReference>
<feature type="transmembrane region" description="Helical" evidence="6">
    <location>
        <begin position="392"/>
        <end position="413"/>
    </location>
</feature>
<feature type="transmembrane region" description="Helical" evidence="6">
    <location>
        <begin position="110"/>
        <end position="131"/>
    </location>
</feature>
<feature type="transmembrane region" description="Helical" evidence="6">
    <location>
        <begin position="193"/>
        <end position="218"/>
    </location>
</feature>
<feature type="transmembrane region" description="Helical" evidence="6">
    <location>
        <begin position="320"/>
        <end position="344"/>
    </location>
</feature>
<keyword evidence="3 6" id="KW-0812">Transmembrane</keyword>
<proteinExistence type="predicted"/>
<feature type="transmembrane region" description="Helical" evidence="6">
    <location>
        <begin position="439"/>
        <end position="461"/>
    </location>
</feature>
<evidence type="ECO:0000256" key="2">
    <source>
        <dbReference type="ARBA" id="ARBA00022448"/>
    </source>
</evidence>
<feature type="transmembrane region" description="Helical" evidence="6">
    <location>
        <begin position="152"/>
        <end position="173"/>
    </location>
</feature>
<protein>
    <submittedName>
        <fullName evidence="7">Sucrose transporter putative</fullName>
    </submittedName>
</protein>
<keyword evidence="2" id="KW-0813">Transport</keyword>
<dbReference type="VEuPathDB" id="AmoebaDB:EHI7A_060560"/>
<feature type="transmembrane region" description="Helical" evidence="6">
    <location>
        <begin position="77"/>
        <end position="98"/>
    </location>
</feature>
<comment type="caution">
    <text evidence="7">The sequence shown here is derived from an EMBL/GenBank/DDBJ whole genome shotgun (WGS) entry which is preliminary data.</text>
</comment>
<reference evidence="7 8" key="1">
    <citation type="submission" date="2016-05" db="EMBL/GenBank/DDBJ databases">
        <title>First whole genome sequencing of Entamoeba histolytica HM1:IMSS-clone-6.</title>
        <authorList>
            <person name="Mukherjee Avik.K."/>
            <person name="Izumyama S."/>
            <person name="Nakada-Tsukui K."/>
            <person name="Nozaki T."/>
        </authorList>
    </citation>
    <scope>NUCLEOTIDE SEQUENCE [LARGE SCALE GENOMIC DNA]</scope>
    <source>
        <strain evidence="7 8">HM1:IMSS clone 6</strain>
    </source>
</reference>
<dbReference type="VEuPathDB" id="AmoebaDB:KM1_106340"/>
<dbReference type="InterPro" id="IPR036259">
    <property type="entry name" value="MFS_trans_sf"/>
</dbReference>
<keyword evidence="4 6" id="KW-1133">Transmembrane helix</keyword>
<evidence type="ECO:0000256" key="4">
    <source>
        <dbReference type="ARBA" id="ARBA00022989"/>
    </source>
</evidence>
<dbReference type="EMBL" id="BDEQ01000001">
    <property type="protein sequence ID" value="GAT92199.1"/>
    <property type="molecule type" value="Genomic_DNA"/>
</dbReference>
<dbReference type="SUPFAM" id="SSF103473">
    <property type="entry name" value="MFS general substrate transporter"/>
    <property type="match status" value="1"/>
</dbReference>
<dbReference type="PANTHER" id="PTHR19432:SF26">
    <property type="entry name" value="MAJOR FACILITATOR SUPERFAMILY (MFS) PROFILE DOMAIN-CONTAINING PROTEIN"/>
    <property type="match status" value="1"/>
</dbReference>
<evidence type="ECO:0000256" key="1">
    <source>
        <dbReference type="ARBA" id="ARBA00004141"/>
    </source>
</evidence>
<evidence type="ECO:0000313" key="7">
    <source>
        <dbReference type="EMBL" id="GAT92199.1"/>
    </source>
</evidence>
<dbReference type="VEuPathDB" id="AmoebaDB:EHI5A_050690"/>
<feature type="transmembrane region" description="Helical" evidence="6">
    <location>
        <begin position="356"/>
        <end position="380"/>
    </location>
</feature>